<gene>
    <name evidence="1" type="ORF">D1970_01605</name>
</gene>
<dbReference type="RefSeq" id="WP_119111144.1">
    <property type="nucleotide sequence ID" value="NZ_CBCSEO010000035.1"/>
</dbReference>
<reference evidence="1 2" key="1">
    <citation type="submission" date="2018-08" db="EMBL/GenBank/DDBJ databases">
        <title>Bacillus jemisoniae sp. nov., Bacillus chryseoplanitiae sp. nov., Bacillus resnikiae sp. nov., and Bacillus frankliniae sp. nov., isolated from Viking spacecraft and associated surfaces.</title>
        <authorList>
            <person name="Seuylemezian A."/>
            <person name="Vaishampayan P."/>
        </authorList>
    </citation>
    <scope>NUCLEOTIDE SEQUENCE [LARGE SCALE GENOMIC DNA]</scope>
    <source>
        <strain evidence="1 2">JJ-247</strain>
    </source>
</reference>
<dbReference type="AlphaFoldDB" id="A0A398BE87"/>
<organism evidence="1 2">
    <name type="scientific">Mesobacillus zeae</name>
    <dbReference type="NCBI Taxonomy" id="1917180"/>
    <lineage>
        <taxon>Bacteria</taxon>
        <taxon>Bacillati</taxon>
        <taxon>Bacillota</taxon>
        <taxon>Bacilli</taxon>
        <taxon>Bacillales</taxon>
        <taxon>Bacillaceae</taxon>
        <taxon>Mesobacillus</taxon>
    </lineage>
</organism>
<comment type="caution">
    <text evidence="1">The sequence shown here is derived from an EMBL/GenBank/DDBJ whole genome shotgun (WGS) entry which is preliminary data.</text>
</comment>
<evidence type="ECO:0000313" key="2">
    <source>
        <dbReference type="Proteomes" id="UP000265816"/>
    </source>
</evidence>
<evidence type="ECO:0000313" key="1">
    <source>
        <dbReference type="EMBL" id="RID88535.1"/>
    </source>
</evidence>
<name>A0A398BE87_9BACI</name>
<dbReference type="EMBL" id="QWVT01000005">
    <property type="protein sequence ID" value="RID88535.1"/>
    <property type="molecule type" value="Genomic_DNA"/>
</dbReference>
<accession>A0A398BE87</accession>
<sequence length="125" mass="14669">MEEKFTKWDKEKCIAELKRLYGDHGILNATAIHHLRGVAIVYLDFISNIKVNGNSLKVEEWEESCHGLKEKLQTDLEVDFEEYCTAKSLYKQWELLYGESQNYQEKVESDVRKKSPIHPFMGEDL</sequence>
<protein>
    <submittedName>
        <fullName evidence="1">Uncharacterized protein</fullName>
    </submittedName>
</protein>
<keyword evidence="2" id="KW-1185">Reference proteome</keyword>
<dbReference type="Proteomes" id="UP000265816">
    <property type="component" value="Unassembled WGS sequence"/>
</dbReference>
<proteinExistence type="predicted"/>
<dbReference type="OrthoDB" id="2849955at2"/>